<feature type="non-terminal residue" evidence="11">
    <location>
        <position position="810"/>
    </location>
</feature>
<dbReference type="Pfam" id="PF00676">
    <property type="entry name" value="E1_dh"/>
    <property type="match status" value="1"/>
</dbReference>
<dbReference type="Pfam" id="PF16870">
    <property type="entry name" value="OxoGdeHyase_C"/>
    <property type="match status" value="1"/>
</dbReference>
<dbReference type="PANTHER" id="PTHR23152">
    <property type="entry name" value="2-OXOGLUTARATE DEHYDROGENASE"/>
    <property type="match status" value="1"/>
</dbReference>
<name>A0AAD7ZC39_DIPPU</name>
<dbReference type="InterPro" id="IPR042179">
    <property type="entry name" value="KGD_C_sf"/>
</dbReference>
<dbReference type="InterPro" id="IPR011603">
    <property type="entry name" value="2oxoglutarate_DH_E1"/>
</dbReference>
<keyword evidence="4" id="KW-0809">Transit peptide</keyword>
<evidence type="ECO:0000256" key="2">
    <source>
        <dbReference type="ARBA" id="ARBA00006936"/>
    </source>
</evidence>
<evidence type="ECO:0000256" key="6">
    <source>
        <dbReference type="ARBA" id="ARBA00023052"/>
    </source>
</evidence>
<dbReference type="Gene3D" id="3.40.50.11610">
    <property type="entry name" value="Multifunctional 2-oxoglutarate metabolism enzyme, C-terminal domain"/>
    <property type="match status" value="1"/>
</dbReference>
<evidence type="ECO:0000256" key="8">
    <source>
        <dbReference type="ARBA" id="ARBA00040267"/>
    </source>
</evidence>
<feature type="non-terminal residue" evidence="11">
    <location>
        <position position="1"/>
    </location>
</feature>
<dbReference type="GO" id="GO:0004591">
    <property type="term" value="F:oxoglutarate dehydrogenase (succinyl-transferring) activity"/>
    <property type="evidence" value="ECO:0007669"/>
    <property type="project" value="UniProtKB-EC"/>
</dbReference>
<evidence type="ECO:0000256" key="1">
    <source>
        <dbReference type="ARBA" id="ARBA00001964"/>
    </source>
</evidence>
<dbReference type="InterPro" id="IPR005475">
    <property type="entry name" value="Transketolase-like_Pyr-bd"/>
</dbReference>
<dbReference type="SUPFAM" id="SSF52518">
    <property type="entry name" value="Thiamin diphosphate-binding fold (THDP-binding)"/>
    <property type="match status" value="2"/>
</dbReference>
<dbReference type="GO" id="GO:0030976">
    <property type="term" value="F:thiamine pyrophosphate binding"/>
    <property type="evidence" value="ECO:0007669"/>
    <property type="project" value="InterPro"/>
</dbReference>
<evidence type="ECO:0000313" key="12">
    <source>
        <dbReference type="Proteomes" id="UP001233999"/>
    </source>
</evidence>
<dbReference type="GO" id="GO:0005739">
    <property type="term" value="C:mitochondrion"/>
    <property type="evidence" value="ECO:0007669"/>
    <property type="project" value="TreeGrafter"/>
</dbReference>
<dbReference type="Proteomes" id="UP001233999">
    <property type="component" value="Unassembled WGS sequence"/>
</dbReference>
<dbReference type="InterPro" id="IPR029061">
    <property type="entry name" value="THDP-binding"/>
</dbReference>
<reference evidence="11" key="2">
    <citation type="submission" date="2023-05" db="EMBL/GenBank/DDBJ databases">
        <authorList>
            <person name="Fouks B."/>
        </authorList>
    </citation>
    <scope>NUCLEOTIDE SEQUENCE</scope>
    <source>
        <strain evidence="11">Stay&amp;Tobe</strain>
        <tissue evidence="11">Testes</tissue>
    </source>
</reference>
<evidence type="ECO:0000256" key="9">
    <source>
        <dbReference type="ARBA" id="ARBA00042984"/>
    </source>
</evidence>
<comment type="similarity">
    <text evidence="2">Belongs to the alpha-ketoglutarate dehydrogenase family.</text>
</comment>
<comment type="function">
    <text evidence="7">The 2-oxoglutarate dehydrogenase complex catalyzes the overall conversion of 2-oxoglutarate to succinyl-CoA and CO(2). It contains multiple copies of three enzymatic components: 2-oxoglutarate dehydrogenase (E1), dihydrolipoamide succinyltransferase (E2) and lipoamide dehydrogenase (E3).</text>
</comment>
<feature type="domain" description="Transketolase-like pyrimidine-binding" evidence="10">
    <location>
        <begin position="1"/>
        <end position="147"/>
    </location>
</feature>
<dbReference type="Pfam" id="PF16078">
    <property type="entry name" value="2-oxogl_dehyd_N"/>
    <property type="match status" value="1"/>
</dbReference>
<proteinExistence type="inferred from homology"/>
<reference evidence="11" key="1">
    <citation type="journal article" date="2023" name="IScience">
        <title>Live-bearing cockroach genome reveals convergent evolutionary mechanisms linked to viviparity in insects and beyond.</title>
        <authorList>
            <person name="Fouks B."/>
            <person name="Harrison M.C."/>
            <person name="Mikhailova A.A."/>
            <person name="Marchal E."/>
            <person name="English S."/>
            <person name="Carruthers M."/>
            <person name="Jennings E.C."/>
            <person name="Chiamaka E.L."/>
            <person name="Frigard R.A."/>
            <person name="Pippel M."/>
            <person name="Attardo G.M."/>
            <person name="Benoit J.B."/>
            <person name="Bornberg-Bauer E."/>
            <person name="Tobe S.S."/>
        </authorList>
    </citation>
    <scope>NUCLEOTIDE SEQUENCE</scope>
    <source>
        <strain evidence="11">Stay&amp;Tobe</strain>
    </source>
</reference>
<dbReference type="EC" id="1.2.4.2" evidence="3"/>
<dbReference type="Gene3D" id="3.40.50.12470">
    <property type="match status" value="1"/>
</dbReference>
<comment type="caution">
    <text evidence="11">The sequence shown here is derived from an EMBL/GenBank/DDBJ whole genome shotgun (WGS) entry which is preliminary data.</text>
</comment>
<evidence type="ECO:0000256" key="4">
    <source>
        <dbReference type="ARBA" id="ARBA00022946"/>
    </source>
</evidence>
<dbReference type="Gene3D" id="1.10.287.1150">
    <property type="entry name" value="TPP helical domain"/>
    <property type="match status" value="1"/>
</dbReference>
<evidence type="ECO:0000259" key="10">
    <source>
        <dbReference type="SMART" id="SM00861"/>
    </source>
</evidence>
<dbReference type="AlphaFoldDB" id="A0AAD7ZC39"/>
<dbReference type="GO" id="GO:0006099">
    <property type="term" value="P:tricarboxylic acid cycle"/>
    <property type="evidence" value="ECO:0007669"/>
    <property type="project" value="TreeGrafter"/>
</dbReference>
<keyword evidence="12" id="KW-1185">Reference proteome</keyword>
<dbReference type="PANTHER" id="PTHR23152:SF4">
    <property type="entry name" value="2-OXOADIPATE DEHYDROGENASE COMPLEX COMPONENT E1"/>
    <property type="match status" value="1"/>
</dbReference>
<protein>
    <recommendedName>
        <fullName evidence="8">2-oxoglutarate dehydrogenase, mitochondrial</fullName>
        <ecNumber evidence="3">1.2.4.2</ecNumber>
    </recommendedName>
    <alternativeName>
        <fullName evidence="9">2-oxoglutarate dehydrogenase complex component E1</fullName>
    </alternativeName>
</protein>
<comment type="cofactor">
    <cofactor evidence="1">
        <name>thiamine diphosphate</name>
        <dbReference type="ChEBI" id="CHEBI:58937"/>
    </cofactor>
</comment>
<dbReference type="InterPro" id="IPR031717">
    <property type="entry name" value="ODO-1/KGD_C"/>
</dbReference>
<organism evidence="11 12">
    <name type="scientific">Diploptera punctata</name>
    <name type="common">Pacific beetle cockroach</name>
    <dbReference type="NCBI Taxonomy" id="6984"/>
    <lineage>
        <taxon>Eukaryota</taxon>
        <taxon>Metazoa</taxon>
        <taxon>Ecdysozoa</taxon>
        <taxon>Arthropoda</taxon>
        <taxon>Hexapoda</taxon>
        <taxon>Insecta</taxon>
        <taxon>Pterygota</taxon>
        <taxon>Neoptera</taxon>
        <taxon>Polyneoptera</taxon>
        <taxon>Dictyoptera</taxon>
        <taxon>Blattodea</taxon>
        <taxon>Blaberoidea</taxon>
        <taxon>Blaberidae</taxon>
        <taxon>Diplopterinae</taxon>
        <taxon>Diploptera</taxon>
    </lineage>
</organism>
<evidence type="ECO:0000256" key="5">
    <source>
        <dbReference type="ARBA" id="ARBA00023002"/>
    </source>
</evidence>
<sequence>SLCEYAILGFELGYSMTNPNVLVLWEAQFGDFLDTGQVVVDTYISSSEVKWDRQLSIVLLLPHGLEGQGPEHSSARMERFLQMCDDDPDDMPCLKNETSIVNQLREVNWIVAVPTTPANYFHILRRHLKMPFRKPLILFTPKQILKTNRLRSSLNEMTEGTSALHFKRVIPDNGAASKSPKTVKRLIFCTGRVYYDLIFGREERKLQQYIAITRIEQLCPFPYDLVQEQALKYPNAEICWTQEEHKNSGAWSYIYPRFSTALQDNDRDKFAFNVLMLNKKYHSSLNEESFMNSTSSSYMEEMFNLWLKDRTLVHASWDSYFRRILKGALPGQAYQSPPTIKSTVQVATMPPISETYVPSTSPKQQVVPTPQASTKKNVDKGLIYKHQLLMSVITAYQNRGHLVAKLDPLEFTYSYYGAKKPVNKLHPPERIAINSKINELTKDDFNTVFDIPHITFIGGDQTSLPLHEIIQRLENVYCKNIGVEMSHIESDEILEWIKKKFELPNITVIGKERKKNTLEELVASEKLEEFLDRKWRTQPRFGLEGGETLVPGILQIIDSSAVSGAECIIIGTSHRGRINLLANVCKQPLELIFAEFFNTPIKENNPYDVKYHLGSSTIVHNDAANKLINIVMQSNPSHLEIVNPLTAGRARAEQKIRKDTDGNKVVSIILHGDAGISGEGIVYESFNLAELPCYSTSGTIHIVCNNQIGYTTFPHFGRSPKYCTAVAKIMDTAIFHVNNDVPDAVMYCCQVAAEFRNTFHKDVIVDIIGYRRRGHSETDDPVPTAPVLYKEISHTPNVMKKYSKKLIGEK</sequence>
<dbReference type="InterPro" id="IPR001017">
    <property type="entry name" value="DH_E1"/>
</dbReference>
<dbReference type="InterPro" id="IPR032106">
    <property type="entry name" value="2-oxogl_dehyd_N"/>
</dbReference>
<evidence type="ECO:0000313" key="11">
    <source>
        <dbReference type="EMBL" id="KAJ9577650.1"/>
    </source>
</evidence>
<keyword evidence="6" id="KW-0786">Thiamine pyrophosphate</keyword>
<accession>A0AAD7ZC39</accession>
<dbReference type="EMBL" id="JASPKZ010009351">
    <property type="protein sequence ID" value="KAJ9577650.1"/>
    <property type="molecule type" value="Genomic_DNA"/>
</dbReference>
<dbReference type="Gene3D" id="3.40.50.970">
    <property type="match status" value="1"/>
</dbReference>
<dbReference type="Pfam" id="PF02779">
    <property type="entry name" value="Transket_pyr"/>
    <property type="match status" value="1"/>
</dbReference>
<evidence type="ECO:0000256" key="7">
    <source>
        <dbReference type="ARBA" id="ARBA00037426"/>
    </source>
</evidence>
<evidence type="ECO:0000256" key="3">
    <source>
        <dbReference type="ARBA" id="ARBA00012280"/>
    </source>
</evidence>
<dbReference type="GO" id="GO:0045252">
    <property type="term" value="C:oxoglutarate dehydrogenase complex"/>
    <property type="evidence" value="ECO:0007669"/>
    <property type="project" value="TreeGrafter"/>
</dbReference>
<dbReference type="SMART" id="SM00861">
    <property type="entry name" value="Transket_pyr"/>
    <property type="match status" value="1"/>
</dbReference>
<gene>
    <name evidence="11" type="ORF">L9F63_005780</name>
</gene>
<keyword evidence="5" id="KW-0560">Oxidoreductase</keyword>